<comment type="caution">
    <text evidence="7">The sequence shown here is derived from an EMBL/GenBank/DDBJ whole genome shotgun (WGS) entry which is preliminary data.</text>
</comment>
<dbReference type="InterPro" id="IPR002293">
    <property type="entry name" value="AA/rel_permease1"/>
</dbReference>
<evidence type="ECO:0000256" key="2">
    <source>
        <dbReference type="ARBA" id="ARBA00022692"/>
    </source>
</evidence>
<feature type="non-terminal residue" evidence="7">
    <location>
        <position position="406"/>
    </location>
</feature>
<dbReference type="OrthoDB" id="5982228at2759"/>
<dbReference type="GO" id="GO:0015179">
    <property type="term" value="F:L-amino acid transmembrane transporter activity"/>
    <property type="evidence" value="ECO:0007669"/>
    <property type="project" value="TreeGrafter"/>
</dbReference>
<evidence type="ECO:0008006" key="9">
    <source>
        <dbReference type="Google" id="ProtNLM"/>
    </source>
</evidence>
<dbReference type="GO" id="GO:0016020">
    <property type="term" value="C:membrane"/>
    <property type="evidence" value="ECO:0007669"/>
    <property type="project" value="UniProtKB-SubCell"/>
</dbReference>
<feature type="transmembrane region" description="Helical" evidence="6">
    <location>
        <begin position="353"/>
        <end position="374"/>
    </location>
</feature>
<feature type="transmembrane region" description="Helical" evidence="6">
    <location>
        <begin position="319"/>
        <end position="347"/>
    </location>
</feature>
<keyword evidence="3" id="KW-0813">Transport</keyword>
<feature type="transmembrane region" description="Helical" evidence="6">
    <location>
        <begin position="148"/>
        <end position="166"/>
    </location>
</feature>
<evidence type="ECO:0000313" key="7">
    <source>
        <dbReference type="EMBL" id="OBS73926.1"/>
    </source>
</evidence>
<evidence type="ECO:0000256" key="4">
    <source>
        <dbReference type="ARBA" id="ARBA00022989"/>
    </source>
</evidence>
<gene>
    <name evidence="7" type="ORF">A6R68_15536</name>
</gene>
<dbReference type="Pfam" id="PF13520">
    <property type="entry name" value="AA_permease_2"/>
    <property type="match status" value="1"/>
</dbReference>
<evidence type="ECO:0000256" key="6">
    <source>
        <dbReference type="SAM" id="Phobius"/>
    </source>
</evidence>
<evidence type="ECO:0000256" key="5">
    <source>
        <dbReference type="ARBA" id="ARBA00023136"/>
    </source>
</evidence>
<dbReference type="PANTHER" id="PTHR11785:SF238">
    <property type="entry name" value="SOLUTE CARRIER FAMILY 7 MEMBER 13"/>
    <property type="match status" value="1"/>
</dbReference>
<sequence length="406" mass="45112">GVLEYSRMNVGLSLCIWAVCAVLSMTSALCFAEIGTSFPYTGAHYYFLKRCFGPATAFLRLWTTLFLSPGVIASQALLLAEYGIQPFYPSCSSPNLPKKCLALAVLWIVGILNCRGVKELSWLQTVSTVLKNCRGVKELSWLQTVSTVLKMGILAFISLSGVFMLVRGKETVGRLQNAFDAEFPEISEITEAVFQGYFAFSGGSSFVFVAGELKKPNKTIPRCIFTALPLVTVVYLLANISYMTILTPREILSSDAVAITWTDRVVPRLTWTVPFAISASLFSNLVINVLGSARVTYIAGEHGQLPLMFSTLNVHSSPFIAVLLHVFLPFTFIPMAISLCLVFIPLFKSPKMHYIYVLLFLLSGLLFYVPLIHFKVKLAWFEKLTCYLQLLFNICIPDVSDEQMSE</sequence>
<keyword evidence="3" id="KW-0029">Amino-acid transport</keyword>
<keyword evidence="4 6" id="KW-1133">Transmembrane helix</keyword>
<feature type="transmembrane region" description="Helical" evidence="6">
    <location>
        <begin position="275"/>
        <end position="298"/>
    </location>
</feature>
<evidence type="ECO:0000313" key="8">
    <source>
        <dbReference type="Proteomes" id="UP000092124"/>
    </source>
</evidence>
<comment type="subcellular location">
    <subcellularLocation>
        <location evidence="1">Membrane</location>
        <topology evidence="1">Multi-pass membrane protein</topology>
    </subcellularLocation>
</comment>
<dbReference type="AlphaFoldDB" id="A0A1A6H6I8"/>
<organism evidence="7 8">
    <name type="scientific">Neotoma lepida</name>
    <name type="common">Desert woodrat</name>
    <dbReference type="NCBI Taxonomy" id="56216"/>
    <lineage>
        <taxon>Eukaryota</taxon>
        <taxon>Metazoa</taxon>
        <taxon>Chordata</taxon>
        <taxon>Craniata</taxon>
        <taxon>Vertebrata</taxon>
        <taxon>Euteleostomi</taxon>
        <taxon>Mammalia</taxon>
        <taxon>Eutheria</taxon>
        <taxon>Euarchontoglires</taxon>
        <taxon>Glires</taxon>
        <taxon>Rodentia</taxon>
        <taxon>Myomorpha</taxon>
        <taxon>Muroidea</taxon>
        <taxon>Cricetidae</taxon>
        <taxon>Neotominae</taxon>
        <taxon>Neotoma</taxon>
    </lineage>
</organism>
<keyword evidence="2 6" id="KW-0812">Transmembrane</keyword>
<evidence type="ECO:0000256" key="1">
    <source>
        <dbReference type="ARBA" id="ARBA00004141"/>
    </source>
</evidence>
<keyword evidence="5 6" id="KW-0472">Membrane</keyword>
<dbReference type="PIRSF" id="PIRSF006060">
    <property type="entry name" value="AA_transporter"/>
    <property type="match status" value="1"/>
</dbReference>
<feature type="transmembrane region" description="Helical" evidence="6">
    <location>
        <begin position="56"/>
        <end position="79"/>
    </location>
</feature>
<dbReference type="EMBL" id="LZPO01044565">
    <property type="protein sequence ID" value="OBS73926.1"/>
    <property type="molecule type" value="Genomic_DNA"/>
</dbReference>
<feature type="transmembrane region" description="Helical" evidence="6">
    <location>
        <begin position="223"/>
        <end position="245"/>
    </location>
</feature>
<dbReference type="PANTHER" id="PTHR11785">
    <property type="entry name" value="AMINO ACID TRANSPORTER"/>
    <property type="match status" value="1"/>
</dbReference>
<evidence type="ECO:0000256" key="3">
    <source>
        <dbReference type="ARBA" id="ARBA00022970"/>
    </source>
</evidence>
<name>A0A1A6H6I8_NEOLE</name>
<dbReference type="InterPro" id="IPR050598">
    <property type="entry name" value="AminoAcid_Transporter"/>
</dbReference>
<accession>A0A1A6H6I8</accession>
<dbReference type="Gene3D" id="1.20.1740.10">
    <property type="entry name" value="Amino acid/polyamine transporter I"/>
    <property type="match status" value="2"/>
</dbReference>
<reference evidence="7 8" key="1">
    <citation type="submission" date="2016-06" db="EMBL/GenBank/DDBJ databases">
        <title>The Draft Genome Sequence and Annotation of the Desert Woodrat Neotoma lepida.</title>
        <authorList>
            <person name="Campbell M."/>
            <person name="Oakeson K.F."/>
            <person name="Yandell M."/>
            <person name="Halpert J.R."/>
            <person name="Dearing D."/>
        </authorList>
    </citation>
    <scope>NUCLEOTIDE SEQUENCE [LARGE SCALE GENOMIC DNA]</scope>
    <source>
        <strain evidence="7">417</strain>
        <tissue evidence="7">Liver</tissue>
    </source>
</reference>
<protein>
    <recommendedName>
        <fullName evidence="9">Amino acid permease/ SLC12A domain-containing protein</fullName>
    </recommendedName>
</protein>
<keyword evidence="8" id="KW-1185">Reference proteome</keyword>
<dbReference type="Proteomes" id="UP000092124">
    <property type="component" value="Unassembled WGS sequence"/>
</dbReference>
<proteinExistence type="predicted"/>
<feature type="non-terminal residue" evidence="7">
    <location>
        <position position="1"/>
    </location>
</feature>
<dbReference type="STRING" id="56216.A0A1A6H6I8"/>